<evidence type="ECO:0000313" key="2">
    <source>
        <dbReference type="EMBL" id="MDI6102859.1"/>
    </source>
</evidence>
<keyword evidence="1" id="KW-1133">Transmembrane helix</keyword>
<protein>
    <submittedName>
        <fullName evidence="2">Uncharacterized protein</fullName>
    </submittedName>
</protein>
<evidence type="ECO:0000256" key="1">
    <source>
        <dbReference type="SAM" id="Phobius"/>
    </source>
</evidence>
<dbReference type="RefSeq" id="WP_282763936.1">
    <property type="nucleotide sequence ID" value="NZ_JASCTH010000022.1"/>
</dbReference>
<organism evidence="2 3">
    <name type="scientific">Actinoplanes sandaracinus</name>
    <dbReference type="NCBI Taxonomy" id="3045177"/>
    <lineage>
        <taxon>Bacteria</taxon>
        <taxon>Bacillati</taxon>
        <taxon>Actinomycetota</taxon>
        <taxon>Actinomycetes</taxon>
        <taxon>Micromonosporales</taxon>
        <taxon>Micromonosporaceae</taxon>
        <taxon>Actinoplanes</taxon>
    </lineage>
</organism>
<comment type="caution">
    <text evidence="2">The sequence shown here is derived from an EMBL/GenBank/DDBJ whole genome shotgun (WGS) entry which is preliminary data.</text>
</comment>
<sequence>MLTGPGRPYFLVVALTFLAGVVLFGIASWRAGVLPRAALALYVPGLGAAALRAAVPEALTWAGWWPGPRASCGSVALLRDATRPALVTA</sequence>
<keyword evidence="3" id="KW-1185">Reference proteome</keyword>
<name>A0ABT6WT43_9ACTN</name>
<evidence type="ECO:0000313" key="3">
    <source>
        <dbReference type="Proteomes" id="UP001241758"/>
    </source>
</evidence>
<gene>
    <name evidence="2" type="ORF">QLQ12_30000</name>
</gene>
<feature type="transmembrane region" description="Helical" evidence="1">
    <location>
        <begin position="6"/>
        <end position="27"/>
    </location>
</feature>
<keyword evidence="1" id="KW-0472">Membrane</keyword>
<dbReference type="Proteomes" id="UP001241758">
    <property type="component" value="Unassembled WGS sequence"/>
</dbReference>
<proteinExistence type="predicted"/>
<accession>A0ABT6WT43</accession>
<reference evidence="2 3" key="1">
    <citation type="submission" date="2023-05" db="EMBL/GenBank/DDBJ databases">
        <title>Actinoplanes sp. NEAU-A12 genome sequencing.</title>
        <authorList>
            <person name="Wang Z.-S."/>
        </authorList>
    </citation>
    <scope>NUCLEOTIDE SEQUENCE [LARGE SCALE GENOMIC DNA]</scope>
    <source>
        <strain evidence="2 3">NEAU-A12</strain>
    </source>
</reference>
<dbReference type="EMBL" id="JASCTH010000022">
    <property type="protein sequence ID" value="MDI6102859.1"/>
    <property type="molecule type" value="Genomic_DNA"/>
</dbReference>
<keyword evidence="1" id="KW-0812">Transmembrane</keyword>